<dbReference type="AlphaFoldDB" id="A0A2N6SXZ6"/>
<dbReference type="Proteomes" id="UP000235363">
    <property type="component" value="Unassembled WGS sequence"/>
</dbReference>
<comment type="caution">
    <text evidence="1">The sequence shown here is derived from an EMBL/GenBank/DDBJ whole genome shotgun (WGS) entry which is preliminary data.</text>
</comment>
<dbReference type="RefSeq" id="WP_102213331.1">
    <property type="nucleotide sequence ID" value="NZ_PNHF01000018.1"/>
</dbReference>
<gene>
    <name evidence="1" type="ORF">CJ204_08185</name>
</gene>
<dbReference type="InterPro" id="IPR011664">
    <property type="entry name" value="Abi_system_AbiD/AbiF-like"/>
</dbReference>
<protein>
    <recommendedName>
        <fullName evidence="3">Abi family protein</fullName>
    </recommendedName>
</protein>
<dbReference type="EMBL" id="PNHF01000018">
    <property type="protein sequence ID" value="PMC61916.1"/>
    <property type="molecule type" value="Genomic_DNA"/>
</dbReference>
<evidence type="ECO:0000313" key="1">
    <source>
        <dbReference type="EMBL" id="PMC61916.1"/>
    </source>
</evidence>
<dbReference type="Pfam" id="PF07751">
    <property type="entry name" value="Abi_2"/>
    <property type="match status" value="1"/>
</dbReference>
<accession>A0A2N6SXZ6</accession>
<evidence type="ECO:0000313" key="2">
    <source>
        <dbReference type="Proteomes" id="UP000235363"/>
    </source>
</evidence>
<name>A0A2N6SXZ6_9CORY</name>
<reference evidence="1 2" key="1">
    <citation type="submission" date="2017-09" db="EMBL/GenBank/DDBJ databases">
        <title>Bacterial strain isolated from the female urinary microbiota.</title>
        <authorList>
            <person name="Thomas-White K."/>
            <person name="Kumar N."/>
            <person name="Forster S."/>
            <person name="Putonti C."/>
            <person name="Lawley T."/>
            <person name="Wolfe A.J."/>
        </authorList>
    </citation>
    <scope>NUCLEOTIDE SEQUENCE [LARGE SCALE GENOMIC DNA]</scope>
    <source>
        <strain evidence="1 2">UMB0908</strain>
    </source>
</reference>
<organism evidence="1 2">
    <name type="scientific">Corynebacterium xerosis</name>
    <dbReference type="NCBI Taxonomy" id="1725"/>
    <lineage>
        <taxon>Bacteria</taxon>
        <taxon>Bacillati</taxon>
        <taxon>Actinomycetota</taxon>
        <taxon>Actinomycetes</taxon>
        <taxon>Mycobacteriales</taxon>
        <taxon>Corynebacteriaceae</taxon>
        <taxon>Corynebacterium</taxon>
    </lineage>
</organism>
<proteinExistence type="predicted"/>
<sequence length="485" mass="55134">MASTYSKPFLDIDEQVQLLAERGLAFPDRETLAGVLERVGYYRLSGYWYEFRQFPKVEGEPRPSDFRDGACLDEILEIYEFDERLRSLLALALSRIEVAVRSRVGHVLGKRHRFAHFEAVHLNESWTCGRGESYPDPLCGEVRWEKESEHFEWRRKQERNEDISSEAFVEHIHKRYGRPLPVWAATELMTFGELSSLYGGMLQRDREAIAVGYDLMDVNGVGDISAFGSWLERLRQARNLCSHHGRLWNKNHTALVSVPDSCRELFHLVEGPGGKGVPAQVTRQNSRVYATLALVAYLLARIEGANEARDRLIHAIEVFAADRSDRLDSMGFPVNWRSLPIWRYGYQRDPVIVERARLLRSVDLLMTADAATSLAAGGSRSDAKSKLGYYRKKGALLSVPGAQSHRYPSFQFLAGKGEIPELVILANRRLLDGGNFSEPDQWEALRWWMSPNGWLPDGLAPADALQQGCLDVEQLNQMLTPRDDE</sequence>
<evidence type="ECO:0008006" key="3">
    <source>
        <dbReference type="Google" id="ProtNLM"/>
    </source>
</evidence>